<dbReference type="SMART" id="SM00490">
    <property type="entry name" value="HELICc"/>
    <property type="match status" value="1"/>
</dbReference>
<evidence type="ECO:0000313" key="7">
    <source>
        <dbReference type="EMBL" id="ATZ80692.1"/>
    </source>
</evidence>
<dbReference type="EMBL" id="MF782455">
    <property type="protein sequence ID" value="ATZ80692.1"/>
    <property type="molecule type" value="Genomic_DNA"/>
</dbReference>
<keyword evidence="4" id="KW-0067">ATP-binding</keyword>
<dbReference type="GO" id="GO:0005524">
    <property type="term" value="F:ATP binding"/>
    <property type="evidence" value="ECO:0007669"/>
    <property type="project" value="UniProtKB-KW"/>
</dbReference>
<dbReference type="SUPFAM" id="SSF52540">
    <property type="entry name" value="P-loop containing nucleoside triphosphate hydrolases"/>
    <property type="match status" value="2"/>
</dbReference>
<dbReference type="InterPro" id="IPR014001">
    <property type="entry name" value="Helicase_ATP-bd"/>
</dbReference>
<proteinExistence type="predicted"/>
<evidence type="ECO:0000256" key="2">
    <source>
        <dbReference type="ARBA" id="ARBA00022801"/>
    </source>
</evidence>
<feature type="region of interest" description="Disordered" evidence="5">
    <location>
        <begin position="499"/>
        <end position="519"/>
    </location>
</feature>
<name>A0A2H4UUU2_9VIRU</name>
<dbReference type="Pfam" id="PF04851">
    <property type="entry name" value="ResIII"/>
    <property type="match status" value="1"/>
</dbReference>
<keyword evidence="1" id="KW-0547">Nucleotide-binding</keyword>
<dbReference type="InterPro" id="IPR027417">
    <property type="entry name" value="P-loop_NTPase"/>
</dbReference>
<dbReference type="Gene3D" id="3.40.50.300">
    <property type="entry name" value="P-loop containing nucleotide triphosphate hydrolases"/>
    <property type="match status" value="2"/>
</dbReference>
<dbReference type="PANTHER" id="PTHR47396">
    <property type="entry name" value="TYPE I RESTRICTION ENZYME ECOKI R PROTEIN"/>
    <property type="match status" value="1"/>
</dbReference>
<protein>
    <submittedName>
        <fullName evidence="7">DEXDc helicase</fullName>
    </submittedName>
</protein>
<dbReference type="InterPro" id="IPR001650">
    <property type="entry name" value="Helicase_C-like"/>
</dbReference>
<dbReference type="PROSITE" id="PS51192">
    <property type="entry name" value="HELICASE_ATP_BIND_1"/>
    <property type="match status" value="1"/>
</dbReference>
<evidence type="ECO:0000259" key="6">
    <source>
        <dbReference type="PROSITE" id="PS51192"/>
    </source>
</evidence>
<organism evidence="7">
    <name type="scientific">Bodo saltans virus</name>
    <dbReference type="NCBI Taxonomy" id="2024608"/>
    <lineage>
        <taxon>Viruses</taxon>
        <taxon>Varidnaviria</taxon>
        <taxon>Bamfordvirae</taxon>
        <taxon>Nucleocytoviricota</taxon>
        <taxon>Megaviricetes</taxon>
        <taxon>Imitervirales</taxon>
        <taxon>Mimiviridae</taxon>
        <taxon>Klosneuvirinae</taxon>
        <taxon>Theiavirus</taxon>
        <taxon>Theiavirus salishense</taxon>
    </lineage>
</organism>
<dbReference type="Proteomes" id="UP000240325">
    <property type="component" value="Segment"/>
</dbReference>
<feature type="domain" description="Helicase ATP-binding" evidence="6">
    <location>
        <begin position="96"/>
        <end position="243"/>
    </location>
</feature>
<reference evidence="7" key="1">
    <citation type="journal article" date="2017" name="Elife">
        <title>The kinetoplastid-infecting Bodo saltans virus (BsV), a window into the most abundant giant viruses in the sea.</title>
        <authorList>
            <person name="Deeg C.M."/>
            <person name="Chow C.-E.T."/>
            <person name="Suttle C.A."/>
        </authorList>
    </citation>
    <scope>NUCLEOTIDE SEQUENCE</scope>
    <source>
        <strain evidence="7">NG1</strain>
    </source>
</reference>
<keyword evidence="3 7" id="KW-0347">Helicase</keyword>
<dbReference type="InterPro" id="IPR006935">
    <property type="entry name" value="Helicase/UvrB_N"/>
</dbReference>
<dbReference type="Pfam" id="PF00271">
    <property type="entry name" value="Helicase_C"/>
    <property type="match status" value="1"/>
</dbReference>
<evidence type="ECO:0000313" key="8">
    <source>
        <dbReference type="Proteomes" id="UP000240325"/>
    </source>
</evidence>
<keyword evidence="2" id="KW-0378">Hydrolase</keyword>
<dbReference type="SMART" id="SM00487">
    <property type="entry name" value="DEXDc"/>
    <property type="match status" value="1"/>
</dbReference>
<dbReference type="GO" id="GO:0016787">
    <property type="term" value="F:hydrolase activity"/>
    <property type="evidence" value="ECO:0007669"/>
    <property type="project" value="UniProtKB-KW"/>
</dbReference>
<dbReference type="GO" id="GO:0004386">
    <property type="term" value="F:helicase activity"/>
    <property type="evidence" value="ECO:0007669"/>
    <property type="project" value="UniProtKB-KW"/>
</dbReference>
<accession>A0A2H4UUU2</accession>
<evidence type="ECO:0000256" key="4">
    <source>
        <dbReference type="ARBA" id="ARBA00022840"/>
    </source>
</evidence>
<dbReference type="InterPro" id="IPR050742">
    <property type="entry name" value="Helicase_Restrict-Modif_Enz"/>
</dbReference>
<gene>
    <name evidence="7" type="ORF">BMW23_0646</name>
</gene>
<evidence type="ECO:0000256" key="1">
    <source>
        <dbReference type="ARBA" id="ARBA00022741"/>
    </source>
</evidence>
<evidence type="ECO:0000256" key="5">
    <source>
        <dbReference type="SAM" id="MobiDB-lite"/>
    </source>
</evidence>
<sequence>MHLEIDGYHIDKDYFTDAEYTGLKNELKVKPTNNMFEKDEIVYKQYRVTDDEIIIPKFFGNDKFKKLKRKKEAKKADINFLPELRDYQKPITEKCIQHILQHGGCQLSVPCGRGKTVMAIYIAHKLGLKTLILVHKSFLQDQWIERIKQFTGLDCGIIRRDEIDTNFHFIVGMIQSIGSRDYGDIYNDFGLVICDECHHYASAWFSQSISKVTGLAYTLGLSATLYRNDGMVKVIYWYLGDVAYKEKMKSNNQVCVKVLTYNSSDTKRFVDISRQFKGRSLPNCTSMINNIVEIDSRNKILISVINELRKNPNRKILILSGRKESHLHMLKIEVDKLIEKDIKENKIIKDECKTYFYTGDTKQKDRFEAEKNADVLFATYEMAQEGLDIERLNTVILSTPKKDVVQAVGRVLRKILKDGDIRPLIIDIVDDFSIFKSQAIVRENFYKKNNYVLNYYYLYDDAFISPKEYINMNGSQYDNYSEKKPKSMEEMLKTQPVEFTIDDSNSNSSNSKSSRKSEKKKLLDLFGIIE</sequence>
<keyword evidence="8" id="KW-1185">Reference proteome</keyword>
<dbReference type="GO" id="GO:0003677">
    <property type="term" value="F:DNA binding"/>
    <property type="evidence" value="ECO:0007669"/>
    <property type="project" value="InterPro"/>
</dbReference>
<evidence type="ECO:0000256" key="3">
    <source>
        <dbReference type="ARBA" id="ARBA00022806"/>
    </source>
</evidence>
<dbReference type="PANTHER" id="PTHR47396:SF1">
    <property type="entry name" value="ATP-DEPENDENT HELICASE IRC3-RELATED"/>
    <property type="match status" value="1"/>
</dbReference>